<dbReference type="Gene3D" id="3.30.920.10">
    <property type="entry name" value="Frataxin/CyaY"/>
    <property type="match status" value="1"/>
</dbReference>
<keyword evidence="4" id="KW-1185">Reference proteome</keyword>
<dbReference type="GO" id="GO:0005737">
    <property type="term" value="C:cytoplasm"/>
    <property type="evidence" value="ECO:0007669"/>
    <property type="project" value="UniProtKB-ARBA"/>
</dbReference>
<evidence type="ECO:0000313" key="3">
    <source>
        <dbReference type="EMBL" id="EYF03460.1"/>
    </source>
</evidence>
<dbReference type="EMBL" id="ASRX01000045">
    <property type="protein sequence ID" value="EYF03460.1"/>
    <property type="molecule type" value="Genomic_DNA"/>
</dbReference>
<dbReference type="SMART" id="SM01219">
    <property type="entry name" value="Frataxin_Cyay"/>
    <property type="match status" value="1"/>
</dbReference>
<dbReference type="GO" id="GO:0016226">
    <property type="term" value="P:iron-sulfur cluster assembly"/>
    <property type="evidence" value="ECO:0007669"/>
    <property type="project" value="InterPro"/>
</dbReference>
<evidence type="ECO:0000256" key="2">
    <source>
        <dbReference type="ARBA" id="ARBA00023004"/>
    </source>
</evidence>
<dbReference type="PROSITE" id="PS01344">
    <property type="entry name" value="FRATAXIN_1"/>
    <property type="match status" value="1"/>
</dbReference>
<dbReference type="STRING" id="1192034.CAP_5444"/>
<evidence type="ECO:0000313" key="4">
    <source>
        <dbReference type="Proteomes" id="UP000019678"/>
    </source>
</evidence>
<dbReference type="RefSeq" id="WP_044245848.1">
    <property type="nucleotide sequence ID" value="NZ_ASRX01000045.1"/>
</dbReference>
<dbReference type="Pfam" id="PF01491">
    <property type="entry name" value="Frataxin_Cyay"/>
    <property type="match status" value="1"/>
</dbReference>
<comment type="similarity">
    <text evidence="1">Belongs to the frataxin family.</text>
</comment>
<dbReference type="eggNOG" id="COG1965">
    <property type="taxonomic scope" value="Bacteria"/>
</dbReference>
<proteinExistence type="inferred from homology"/>
<gene>
    <name evidence="3" type="ORF">CAP_5444</name>
</gene>
<dbReference type="GO" id="GO:0008199">
    <property type="term" value="F:ferric iron binding"/>
    <property type="evidence" value="ECO:0007669"/>
    <property type="project" value="InterPro"/>
</dbReference>
<protein>
    <submittedName>
        <fullName evidence="3">Frataxin like protein CyaY</fullName>
    </submittedName>
</protein>
<dbReference type="PANTHER" id="PTHR16821">
    <property type="entry name" value="FRATAXIN"/>
    <property type="match status" value="1"/>
</dbReference>
<keyword evidence="2" id="KW-0408">Iron</keyword>
<dbReference type="NCBIfam" id="TIGR03421">
    <property type="entry name" value="FeS_CyaY"/>
    <property type="match status" value="1"/>
</dbReference>
<organism evidence="3 4">
    <name type="scientific">Chondromyces apiculatus DSM 436</name>
    <dbReference type="NCBI Taxonomy" id="1192034"/>
    <lineage>
        <taxon>Bacteria</taxon>
        <taxon>Pseudomonadati</taxon>
        <taxon>Myxococcota</taxon>
        <taxon>Polyangia</taxon>
        <taxon>Polyangiales</taxon>
        <taxon>Polyangiaceae</taxon>
        <taxon>Chondromyces</taxon>
    </lineage>
</organism>
<name>A0A017T3Q2_9BACT</name>
<comment type="caution">
    <text evidence="3">The sequence shown here is derived from an EMBL/GenBank/DDBJ whole genome shotgun (WGS) entry which is preliminary data.</text>
</comment>
<dbReference type="InterPro" id="IPR020895">
    <property type="entry name" value="Frataxin_CS"/>
</dbReference>
<dbReference type="InterPro" id="IPR036524">
    <property type="entry name" value="Frataxin/CyaY_sf"/>
</dbReference>
<reference evidence="3 4" key="1">
    <citation type="submission" date="2013-05" db="EMBL/GenBank/DDBJ databases">
        <title>Genome assembly of Chondromyces apiculatus DSM 436.</title>
        <authorList>
            <person name="Sharma G."/>
            <person name="Khatri I."/>
            <person name="Kaur C."/>
            <person name="Mayilraj S."/>
            <person name="Subramanian S."/>
        </authorList>
    </citation>
    <scope>NUCLEOTIDE SEQUENCE [LARGE SCALE GENOMIC DNA]</scope>
    <source>
        <strain evidence="3 4">DSM 436</strain>
    </source>
</reference>
<dbReference type="Proteomes" id="UP000019678">
    <property type="component" value="Unassembled WGS sequence"/>
</dbReference>
<dbReference type="AlphaFoldDB" id="A0A017T3Q2"/>
<dbReference type="OrthoDB" id="285675at2"/>
<dbReference type="InterPro" id="IPR002908">
    <property type="entry name" value="Frataxin/CyaY"/>
</dbReference>
<sequence>MSDASVPEQVYEAAADRTLRELQDRIMDLTDGPESDLEGGILTIEFEDGVKFVINSHRAARQIWMAADRSAWHFDYRHGEERWVAPKTGEELWSAVDAVLSRKLGRPIHLAR</sequence>
<accession>A0A017T3Q2</accession>
<dbReference type="PANTHER" id="PTHR16821:SF2">
    <property type="entry name" value="FRATAXIN, MITOCHONDRIAL"/>
    <property type="match status" value="1"/>
</dbReference>
<dbReference type="SUPFAM" id="SSF55387">
    <property type="entry name" value="Frataxin/Nqo15-like"/>
    <property type="match status" value="1"/>
</dbReference>
<dbReference type="PROSITE" id="PS50810">
    <property type="entry name" value="FRATAXIN_2"/>
    <property type="match status" value="1"/>
</dbReference>
<evidence type="ECO:0000256" key="1">
    <source>
        <dbReference type="ARBA" id="ARBA00008183"/>
    </source>
</evidence>